<gene>
    <name evidence="4" type="ORF">HaLaN_20460</name>
</gene>
<keyword evidence="2" id="KW-0378">Hydrolase</keyword>
<name>A0A699ZW74_HAELA</name>
<dbReference type="InterPro" id="IPR050072">
    <property type="entry name" value="Peptidase_M20A"/>
</dbReference>
<feature type="domain" description="Peptidase M20 dimerisation" evidence="3">
    <location>
        <begin position="20"/>
        <end position="72"/>
    </location>
</feature>
<evidence type="ECO:0000313" key="5">
    <source>
        <dbReference type="Proteomes" id="UP000485058"/>
    </source>
</evidence>
<dbReference type="Gene3D" id="3.30.70.360">
    <property type="match status" value="1"/>
</dbReference>
<sequence length="89" mass="9804">MAFEAAWLVVGRQVKYGFATPSTMKPTQWSYPGGSINQIPGQASVSGDCRLTPFYDLNKVMAALQRYVEELNADLSMLPTRGPVSKYSL</sequence>
<comment type="caution">
    <text evidence="4">The sequence shown here is derived from an EMBL/GenBank/DDBJ whole genome shotgun (WGS) entry which is preliminary data.</text>
</comment>
<dbReference type="InterPro" id="IPR011650">
    <property type="entry name" value="Peptidase_M20_dimer"/>
</dbReference>
<dbReference type="Pfam" id="PF07687">
    <property type="entry name" value="M20_dimer"/>
    <property type="match status" value="1"/>
</dbReference>
<keyword evidence="5" id="KW-1185">Reference proteome</keyword>
<dbReference type="PANTHER" id="PTHR43808">
    <property type="entry name" value="ACETYLORNITHINE DEACETYLASE"/>
    <property type="match status" value="1"/>
</dbReference>
<dbReference type="EMBL" id="BLLF01002155">
    <property type="protein sequence ID" value="GFH22924.1"/>
    <property type="molecule type" value="Genomic_DNA"/>
</dbReference>
<dbReference type="AlphaFoldDB" id="A0A699ZW74"/>
<keyword evidence="1" id="KW-0479">Metal-binding</keyword>
<organism evidence="4 5">
    <name type="scientific">Haematococcus lacustris</name>
    <name type="common">Green alga</name>
    <name type="synonym">Haematococcus pluvialis</name>
    <dbReference type="NCBI Taxonomy" id="44745"/>
    <lineage>
        <taxon>Eukaryota</taxon>
        <taxon>Viridiplantae</taxon>
        <taxon>Chlorophyta</taxon>
        <taxon>core chlorophytes</taxon>
        <taxon>Chlorophyceae</taxon>
        <taxon>CS clade</taxon>
        <taxon>Chlamydomonadales</taxon>
        <taxon>Haematococcaceae</taxon>
        <taxon>Haematococcus</taxon>
    </lineage>
</organism>
<dbReference type="InterPro" id="IPR036264">
    <property type="entry name" value="Bact_exopeptidase_dim_dom"/>
</dbReference>
<dbReference type="SUPFAM" id="SSF55031">
    <property type="entry name" value="Bacterial exopeptidase dimerisation domain"/>
    <property type="match status" value="1"/>
</dbReference>
<evidence type="ECO:0000313" key="4">
    <source>
        <dbReference type="EMBL" id="GFH22924.1"/>
    </source>
</evidence>
<feature type="non-terminal residue" evidence="4">
    <location>
        <position position="89"/>
    </location>
</feature>
<accession>A0A699ZW74</accession>
<evidence type="ECO:0000256" key="2">
    <source>
        <dbReference type="ARBA" id="ARBA00022801"/>
    </source>
</evidence>
<dbReference type="PANTHER" id="PTHR43808:SF3">
    <property type="entry name" value="ACETYLORNITHINE DEACETYLASE"/>
    <property type="match status" value="1"/>
</dbReference>
<proteinExistence type="predicted"/>
<protein>
    <submittedName>
        <fullName evidence="4">M20_dimer domain-containing protein</fullName>
    </submittedName>
</protein>
<dbReference type="Proteomes" id="UP000485058">
    <property type="component" value="Unassembled WGS sequence"/>
</dbReference>
<dbReference type="GO" id="GO:0016787">
    <property type="term" value="F:hydrolase activity"/>
    <property type="evidence" value="ECO:0007669"/>
    <property type="project" value="UniProtKB-KW"/>
</dbReference>
<evidence type="ECO:0000259" key="3">
    <source>
        <dbReference type="Pfam" id="PF07687"/>
    </source>
</evidence>
<reference evidence="4 5" key="1">
    <citation type="submission" date="2020-02" db="EMBL/GenBank/DDBJ databases">
        <title>Draft genome sequence of Haematococcus lacustris strain NIES-144.</title>
        <authorList>
            <person name="Morimoto D."/>
            <person name="Nakagawa S."/>
            <person name="Yoshida T."/>
            <person name="Sawayama S."/>
        </authorList>
    </citation>
    <scope>NUCLEOTIDE SEQUENCE [LARGE SCALE GENOMIC DNA]</scope>
    <source>
        <strain evidence="4 5">NIES-144</strain>
    </source>
</reference>
<evidence type="ECO:0000256" key="1">
    <source>
        <dbReference type="ARBA" id="ARBA00022723"/>
    </source>
</evidence>